<evidence type="ECO:0000256" key="2">
    <source>
        <dbReference type="ARBA" id="ARBA00022552"/>
    </source>
</evidence>
<dbReference type="GO" id="GO:0005829">
    <property type="term" value="C:cytosol"/>
    <property type="evidence" value="ECO:0007669"/>
    <property type="project" value="TreeGrafter"/>
</dbReference>
<dbReference type="InterPro" id="IPR029063">
    <property type="entry name" value="SAM-dependent_MTases_sf"/>
</dbReference>
<dbReference type="EMBL" id="CP021434">
    <property type="protein sequence ID" value="ARU60894.1"/>
    <property type="molecule type" value="Genomic_DNA"/>
</dbReference>
<evidence type="ECO:0000313" key="8">
    <source>
        <dbReference type="Proteomes" id="UP000195437"/>
    </source>
</evidence>
<dbReference type="KEGG" id="tum:CBW65_07115"/>
<accession>A0A1Y0ING4</accession>
<keyword evidence="1 6" id="KW-0963">Cytoplasm</keyword>
<reference evidence="8" key="1">
    <citation type="submission" date="2017-05" db="EMBL/GenBank/DDBJ databases">
        <authorList>
            <person name="Sung H."/>
        </authorList>
    </citation>
    <scope>NUCLEOTIDE SEQUENCE [LARGE SCALE GENOMIC DNA]</scope>
    <source>
        <strain evidence="8">AR23208</strain>
    </source>
</reference>
<keyword evidence="4 6" id="KW-0808">Transferase</keyword>
<keyword evidence="3 6" id="KW-0489">Methyltransferase</keyword>
<keyword evidence="5 6" id="KW-0949">S-adenosyl-L-methionine</keyword>
<dbReference type="PIRSF" id="PIRSF003078">
    <property type="entry name" value="GidB"/>
    <property type="match status" value="1"/>
</dbReference>
<comment type="caution">
    <text evidence="6">Lacks conserved residue(s) required for the propagation of feature annotation.</text>
</comment>
<evidence type="ECO:0000256" key="6">
    <source>
        <dbReference type="HAMAP-Rule" id="MF_00074"/>
    </source>
</evidence>
<dbReference type="GO" id="GO:0070043">
    <property type="term" value="F:rRNA (guanine-N7-)-methyltransferase activity"/>
    <property type="evidence" value="ECO:0007669"/>
    <property type="project" value="UniProtKB-UniRule"/>
</dbReference>
<dbReference type="AlphaFoldDB" id="A0A1Y0ING4"/>
<feature type="binding site" evidence="6">
    <location>
        <position position="150"/>
    </location>
    <ligand>
        <name>S-adenosyl-L-methionine</name>
        <dbReference type="ChEBI" id="CHEBI:59789"/>
    </ligand>
</feature>
<comment type="similarity">
    <text evidence="6">Belongs to the methyltransferase superfamily. RNA methyltransferase RsmG family.</text>
</comment>
<dbReference type="PANTHER" id="PTHR31760">
    <property type="entry name" value="S-ADENOSYL-L-METHIONINE-DEPENDENT METHYLTRANSFERASES SUPERFAMILY PROTEIN"/>
    <property type="match status" value="1"/>
</dbReference>
<organism evidence="7 8">
    <name type="scientific">Tumebacillus avium</name>
    <dbReference type="NCBI Taxonomy" id="1903704"/>
    <lineage>
        <taxon>Bacteria</taxon>
        <taxon>Bacillati</taxon>
        <taxon>Bacillota</taxon>
        <taxon>Bacilli</taxon>
        <taxon>Bacillales</taxon>
        <taxon>Alicyclobacillaceae</taxon>
        <taxon>Tumebacillus</taxon>
    </lineage>
</organism>
<evidence type="ECO:0000256" key="4">
    <source>
        <dbReference type="ARBA" id="ARBA00022679"/>
    </source>
</evidence>
<sequence length="240" mass="26464">MSEVQTLFRSQVAAKLGVALSDEQMGQYELYFKWLVEWNEKMNLTAITDEQGVYFKHFYDSMTLLSAARFQRSGTLLDVGAGAGFPSLPVHIAAHELQVTVLDSLNKRIGFLNELGAALGVKSFKAVHGRAEDFAKPDQWRGQYDQVTARAVARLNVLLELCLPYVKTGGHFFAMKGPDADNEVSEAKKALDILGGRVVDVIKTALPVEEGERNIIVVEKIKATPKQYPRKAGTPAKSPL</sequence>
<dbReference type="NCBIfam" id="TIGR00138">
    <property type="entry name" value="rsmG_gidB"/>
    <property type="match status" value="1"/>
</dbReference>
<comment type="function">
    <text evidence="6">Specifically methylates the N7 position of guanine in position 535 of 16S rRNA.</text>
</comment>
<dbReference type="HAMAP" id="MF_00074">
    <property type="entry name" value="16SrRNA_methyltr_G"/>
    <property type="match status" value="1"/>
</dbReference>
<dbReference type="OrthoDB" id="9808773at2"/>
<dbReference type="Proteomes" id="UP000195437">
    <property type="component" value="Chromosome"/>
</dbReference>
<keyword evidence="2 6" id="KW-0698">rRNA processing</keyword>
<dbReference type="RefSeq" id="WP_087456283.1">
    <property type="nucleotide sequence ID" value="NZ_CP021434.1"/>
</dbReference>
<dbReference type="Gene3D" id="3.40.50.150">
    <property type="entry name" value="Vaccinia Virus protein VP39"/>
    <property type="match status" value="1"/>
</dbReference>
<name>A0A1Y0ING4_9BACL</name>
<evidence type="ECO:0000256" key="1">
    <source>
        <dbReference type="ARBA" id="ARBA00022490"/>
    </source>
</evidence>
<gene>
    <name evidence="6" type="primary">rsmG</name>
    <name evidence="7" type="ORF">CBW65_07115</name>
</gene>
<evidence type="ECO:0000313" key="7">
    <source>
        <dbReference type="EMBL" id="ARU60894.1"/>
    </source>
</evidence>
<feature type="binding site" evidence="6">
    <location>
        <position position="80"/>
    </location>
    <ligand>
        <name>S-adenosyl-L-methionine</name>
        <dbReference type="ChEBI" id="CHEBI:59789"/>
    </ligand>
</feature>
<feature type="binding site" evidence="6">
    <location>
        <position position="85"/>
    </location>
    <ligand>
        <name>S-adenosyl-L-methionine</name>
        <dbReference type="ChEBI" id="CHEBI:59789"/>
    </ligand>
</feature>
<evidence type="ECO:0000256" key="3">
    <source>
        <dbReference type="ARBA" id="ARBA00022603"/>
    </source>
</evidence>
<dbReference type="InterPro" id="IPR003682">
    <property type="entry name" value="rRNA_ssu_MeTfrase_G"/>
</dbReference>
<dbReference type="Pfam" id="PF02527">
    <property type="entry name" value="GidB"/>
    <property type="match status" value="1"/>
</dbReference>
<comment type="subcellular location">
    <subcellularLocation>
        <location evidence="6">Cytoplasm</location>
    </subcellularLocation>
</comment>
<proteinExistence type="inferred from homology"/>
<dbReference type="SUPFAM" id="SSF53335">
    <property type="entry name" value="S-adenosyl-L-methionine-dependent methyltransferases"/>
    <property type="match status" value="1"/>
</dbReference>
<dbReference type="FunFam" id="3.40.50.150:FF:000041">
    <property type="entry name" value="Ribosomal RNA small subunit methyltransferase G"/>
    <property type="match status" value="1"/>
</dbReference>
<feature type="binding site" evidence="6">
    <location>
        <begin position="131"/>
        <end position="132"/>
    </location>
    <ligand>
        <name>S-adenosyl-L-methionine</name>
        <dbReference type="ChEBI" id="CHEBI:59789"/>
    </ligand>
</feature>
<protein>
    <recommendedName>
        <fullName evidence="6">Ribosomal RNA small subunit methyltransferase G</fullName>
        <ecNumber evidence="6">2.1.1.-</ecNumber>
    </recommendedName>
    <alternativeName>
        <fullName evidence="6">16S rRNA 7-methylguanosine methyltransferase</fullName>
        <shortName evidence="6">16S rRNA m7G methyltransferase</shortName>
    </alternativeName>
</protein>
<dbReference type="EC" id="2.1.1.-" evidence="6"/>
<dbReference type="PANTHER" id="PTHR31760:SF0">
    <property type="entry name" value="S-ADENOSYL-L-METHIONINE-DEPENDENT METHYLTRANSFERASES SUPERFAMILY PROTEIN"/>
    <property type="match status" value="1"/>
</dbReference>
<evidence type="ECO:0000256" key="5">
    <source>
        <dbReference type="ARBA" id="ARBA00022691"/>
    </source>
</evidence>
<keyword evidence="8" id="KW-1185">Reference proteome</keyword>